<name>A0AAV7LQQ8_PLEWA</name>
<dbReference type="Proteomes" id="UP001066276">
    <property type="component" value="Chromosome 11"/>
</dbReference>
<feature type="region of interest" description="Disordered" evidence="1">
    <location>
        <begin position="54"/>
        <end position="167"/>
    </location>
</feature>
<gene>
    <name evidence="2" type="ORF">NDU88_005859</name>
</gene>
<dbReference type="AlphaFoldDB" id="A0AAV7LQQ8"/>
<evidence type="ECO:0000313" key="2">
    <source>
        <dbReference type="EMBL" id="KAJ1092749.1"/>
    </source>
</evidence>
<evidence type="ECO:0000313" key="3">
    <source>
        <dbReference type="Proteomes" id="UP001066276"/>
    </source>
</evidence>
<protein>
    <submittedName>
        <fullName evidence="2">Uncharacterized protein</fullName>
    </submittedName>
</protein>
<keyword evidence="3" id="KW-1185">Reference proteome</keyword>
<feature type="region of interest" description="Disordered" evidence="1">
    <location>
        <begin position="1"/>
        <end position="37"/>
    </location>
</feature>
<accession>A0AAV7LQQ8</accession>
<organism evidence="2 3">
    <name type="scientific">Pleurodeles waltl</name>
    <name type="common">Iberian ribbed newt</name>
    <dbReference type="NCBI Taxonomy" id="8319"/>
    <lineage>
        <taxon>Eukaryota</taxon>
        <taxon>Metazoa</taxon>
        <taxon>Chordata</taxon>
        <taxon>Craniata</taxon>
        <taxon>Vertebrata</taxon>
        <taxon>Euteleostomi</taxon>
        <taxon>Amphibia</taxon>
        <taxon>Batrachia</taxon>
        <taxon>Caudata</taxon>
        <taxon>Salamandroidea</taxon>
        <taxon>Salamandridae</taxon>
        <taxon>Pleurodelinae</taxon>
        <taxon>Pleurodeles</taxon>
    </lineage>
</organism>
<reference evidence="2" key="1">
    <citation type="journal article" date="2022" name="bioRxiv">
        <title>Sequencing and chromosome-scale assembly of the giantPleurodeles waltlgenome.</title>
        <authorList>
            <person name="Brown T."/>
            <person name="Elewa A."/>
            <person name="Iarovenko S."/>
            <person name="Subramanian E."/>
            <person name="Araus A.J."/>
            <person name="Petzold A."/>
            <person name="Susuki M."/>
            <person name="Suzuki K.-i.T."/>
            <person name="Hayashi T."/>
            <person name="Toyoda A."/>
            <person name="Oliveira C."/>
            <person name="Osipova E."/>
            <person name="Leigh N.D."/>
            <person name="Simon A."/>
            <person name="Yun M.H."/>
        </authorList>
    </citation>
    <scope>NUCLEOTIDE SEQUENCE</scope>
    <source>
        <strain evidence="2">20211129_DDA</strain>
        <tissue evidence="2">Liver</tissue>
    </source>
</reference>
<sequence>MEGESPGDTARVAASKQMARPKSSHGGHTYRAHDPQRGCRNFAAKLWSDEWITDTSQCDGTTDDPFPTTNNSGNLLKVKHFHLRPLETKWRPRPSHSPADSPRSTEETERPRREPSGPHGPGGAPEQRRSTCSTLEEPVSGGVIGCEESETLARLRPGNCPHQPGDP</sequence>
<proteinExistence type="predicted"/>
<feature type="compositionally biased region" description="Basic and acidic residues" evidence="1">
    <location>
        <begin position="103"/>
        <end position="116"/>
    </location>
</feature>
<dbReference type="EMBL" id="JANPWB010000015">
    <property type="protein sequence ID" value="KAJ1092749.1"/>
    <property type="molecule type" value="Genomic_DNA"/>
</dbReference>
<comment type="caution">
    <text evidence="2">The sequence shown here is derived from an EMBL/GenBank/DDBJ whole genome shotgun (WGS) entry which is preliminary data.</text>
</comment>
<evidence type="ECO:0000256" key="1">
    <source>
        <dbReference type="SAM" id="MobiDB-lite"/>
    </source>
</evidence>